<dbReference type="NCBIfam" id="TIGR00731">
    <property type="entry name" value="bL25_bact_ctc"/>
    <property type="match status" value="1"/>
</dbReference>
<keyword evidence="4 5" id="KW-0687">Ribonucleoprotein</keyword>
<dbReference type="HOGENOM" id="CLU_075939_2_0_9"/>
<evidence type="ECO:0000259" key="7">
    <source>
        <dbReference type="Pfam" id="PF01386"/>
    </source>
</evidence>
<sequence length="217" mass="25004">MSEFKLNAERRGSTGTGHSRQLRAEKLVPAQLYQRNEENINLQVEEKDLDKIIETAGTSAIISLMIDGEEKNVLIREYQRHPFKNQYLHVDFLGVKMDELLRVSVPVVLLNRDDIKLQPSVLMQQLEEVEIETLPTNIPQQVELDVQNMQYGDTFIVDDIEELKDDKYTILTDLEEVVCTLVEPEEEIIEDEVEDVDAADVEVIGEEDDEDEESEEE</sequence>
<comment type="subunit">
    <text evidence="5">Part of the 50S ribosomal subunit; part of the 5S rRNA/L5/L18/L25 subcomplex. Contacts the 5S rRNA. Binds to the 5S rRNA independently of L5 and L18.</text>
</comment>
<dbReference type="InterPro" id="IPR037121">
    <property type="entry name" value="Ribosomal_bL25_C"/>
</dbReference>
<dbReference type="GO" id="GO:0003735">
    <property type="term" value="F:structural constituent of ribosome"/>
    <property type="evidence" value="ECO:0007669"/>
    <property type="project" value="InterPro"/>
</dbReference>
<dbReference type="STRING" id="883114.HMPREF9709_00232"/>
<evidence type="ECO:0000259" key="8">
    <source>
        <dbReference type="Pfam" id="PF14693"/>
    </source>
</evidence>
<feature type="compositionally biased region" description="Basic and acidic residues" evidence="6">
    <location>
        <begin position="1"/>
        <end position="12"/>
    </location>
</feature>
<evidence type="ECO:0000313" key="9">
    <source>
        <dbReference type="EMBL" id="EHR35786.1"/>
    </source>
</evidence>
<dbReference type="AlphaFoldDB" id="H3NLM1"/>
<protein>
    <recommendedName>
        <fullName evidence="5">Large ribosomal subunit protein bL25</fullName>
    </recommendedName>
    <alternativeName>
        <fullName evidence="5">General stress protein CTC</fullName>
    </alternativeName>
</protein>
<evidence type="ECO:0000256" key="4">
    <source>
        <dbReference type="ARBA" id="ARBA00023274"/>
    </source>
</evidence>
<reference evidence="9 10" key="1">
    <citation type="submission" date="2012-01" db="EMBL/GenBank/DDBJ databases">
        <title>The Genome Sequence of Helcococcus kunzii ATCC 51366.</title>
        <authorList>
            <consortium name="The Broad Institute Genome Sequencing Platform"/>
            <person name="Earl A."/>
            <person name="Ward D."/>
            <person name="Feldgarden M."/>
            <person name="Gevers D."/>
            <person name="Huys G."/>
            <person name="Young S.K."/>
            <person name="Zeng Q."/>
            <person name="Gargeya S."/>
            <person name="Fitzgerald M."/>
            <person name="Haas B."/>
            <person name="Abouelleil A."/>
            <person name="Alvarado L."/>
            <person name="Arachchi H.M."/>
            <person name="Berlin A."/>
            <person name="Chapman S.B."/>
            <person name="Gearin G."/>
            <person name="Goldberg J."/>
            <person name="Griggs A."/>
            <person name="Gujja S."/>
            <person name="Hansen M."/>
            <person name="Heiman D."/>
            <person name="Howarth C."/>
            <person name="Larimer J."/>
            <person name="Lui A."/>
            <person name="MacDonald P.J.P."/>
            <person name="McCowen C."/>
            <person name="Montmayeur A."/>
            <person name="Murphy C."/>
            <person name="Neiman D."/>
            <person name="Pearson M."/>
            <person name="Priest M."/>
            <person name="Roberts A."/>
            <person name="Saif S."/>
            <person name="Shea T."/>
            <person name="Sisk P."/>
            <person name="Stolte C."/>
            <person name="Sykes S."/>
            <person name="Wortman J."/>
            <person name="Nusbaum C."/>
            <person name="Birren B."/>
        </authorList>
    </citation>
    <scope>NUCLEOTIDE SEQUENCE [LARGE SCALE GENOMIC DNA]</scope>
    <source>
        <strain evidence="9 10">ATCC 51366</strain>
    </source>
</reference>
<keyword evidence="1 5" id="KW-0699">rRNA-binding</keyword>
<dbReference type="Pfam" id="PF01386">
    <property type="entry name" value="Ribosomal_L25p"/>
    <property type="match status" value="1"/>
</dbReference>
<evidence type="ECO:0000256" key="3">
    <source>
        <dbReference type="ARBA" id="ARBA00022980"/>
    </source>
</evidence>
<evidence type="ECO:0000256" key="1">
    <source>
        <dbReference type="ARBA" id="ARBA00022730"/>
    </source>
</evidence>
<dbReference type="CDD" id="cd00495">
    <property type="entry name" value="Ribosomal_L25_TL5_CTC"/>
    <property type="match status" value="1"/>
</dbReference>
<dbReference type="SUPFAM" id="SSF50715">
    <property type="entry name" value="Ribosomal protein L25-like"/>
    <property type="match status" value="1"/>
</dbReference>
<dbReference type="Proteomes" id="UP000004191">
    <property type="component" value="Unassembled WGS sequence"/>
</dbReference>
<comment type="similarity">
    <text evidence="5">Belongs to the bacterial ribosomal protein bL25 family. CTC subfamily.</text>
</comment>
<dbReference type="PATRIC" id="fig|883114.3.peg.228"/>
<dbReference type="OrthoDB" id="9790002at2"/>
<feature type="domain" description="Large ribosomal subunit protein bL25 beta" evidence="8">
    <location>
        <begin position="102"/>
        <end position="184"/>
    </location>
</feature>
<dbReference type="PANTHER" id="PTHR33284:SF1">
    <property type="entry name" value="RIBOSOMAL PROTEIN L25_GLN-TRNA SYNTHETASE, ANTI-CODON-BINDING DOMAIN-CONTAINING PROTEIN"/>
    <property type="match status" value="1"/>
</dbReference>
<keyword evidence="10" id="KW-1185">Reference proteome</keyword>
<dbReference type="GO" id="GO:0006412">
    <property type="term" value="P:translation"/>
    <property type="evidence" value="ECO:0007669"/>
    <property type="project" value="UniProtKB-UniRule"/>
</dbReference>
<feature type="region of interest" description="Disordered" evidence="6">
    <location>
        <begin position="1"/>
        <end position="21"/>
    </location>
</feature>
<comment type="caution">
    <text evidence="9">The sequence shown here is derived from an EMBL/GenBank/DDBJ whole genome shotgun (WGS) entry which is preliminary data.</text>
</comment>
<dbReference type="InterPro" id="IPR020930">
    <property type="entry name" value="Ribosomal_uL5_bac-type"/>
</dbReference>
<evidence type="ECO:0000256" key="5">
    <source>
        <dbReference type="HAMAP-Rule" id="MF_01334"/>
    </source>
</evidence>
<dbReference type="GO" id="GO:0008097">
    <property type="term" value="F:5S rRNA binding"/>
    <property type="evidence" value="ECO:0007669"/>
    <property type="project" value="InterPro"/>
</dbReference>
<evidence type="ECO:0000313" key="10">
    <source>
        <dbReference type="Proteomes" id="UP000004191"/>
    </source>
</evidence>
<dbReference type="InterPro" id="IPR011035">
    <property type="entry name" value="Ribosomal_bL25/Gln-tRNA_synth"/>
</dbReference>
<name>H3NLM1_9FIRM</name>
<dbReference type="InterPro" id="IPR020057">
    <property type="entry name" value="Ribosomal_bL25_b-dom"/>
</dbReference>
<dbReference type="GeneID" id="96998254"/>
<accession>H3NLM1</accession>
<evidence type="ECO:0000256" key="2">
    <source>
        <dbReference type="ARBA" id="ARBA00022884"/>
    </source>
</evidence>
<dbReference type="RefSeq" id="WP_005397137.1">
    <property type="nucleotide sequence ID" value="NZ_JH601088.1"/>
</dbReference>
<dbReference type="EMBL" id="AGEI01000007">
    <property type="protein sequence ID" value="EHR35786.1"/>
    <property type="molecule type" value="Genomic_DNA"/>
</dbReference>
<dbReference type="InterPro" id="IPR029751">
    <property type="entry name" value="Ribosomal_L25_dom"/>
</dbReference>
<evidence type="ECO:0000256" key="6">
    <source>
        <dbReference type="SAM" id="MobiDB-lite"/>
    </source>
</evidence>
<keyword evidence="2 5" id="KW-0694">RNA-binding</keyword>
<dbReference type="HAMAP" id="MF_01334">
    <property type="entry name" value="Ribosomal_bL25_CTC"/>
    <property type="match status" value="1"/>
</dbReference>
<dbReference type="Gene3D" id="2.170.120.20">
    <property type="entry name" value="Ribosomal protein L25, beta domain"/>
    <property type="match status" value="1"/>
</dbReference>
<feature type="region of interest" description="Disordered" evidence="6">
    <location>
        <begin position="196"/>
        <end position="217"/>
    </location>
</feature>
<keyword evidence="3 5" id="KW-0689">Ribosomal protein</keyword>
<dbReference type="Gene3D" id="2.40.240.10">
    <property type="entry name" value="Ribosomal Protein L25, Chain P"/>
    <property type="match status" value="1"/>
</dbReference>
<comment type="function">
    <text evidence="5">This is one of the proteins that binds to the 5S RNA in the ribosome where it forms part of the central protuberance.</text>
</comment>
<dbReference type="InterPro" id="IPR001021">
    <property type="entry name" value="Ribosomal_bL25_long"/>
</dbReference>
<dbReference type="Pfam" id="PF14693">
    <property type="entry name" value="Ribosomal_TL5_C"/>
    <property type="match status" value="1"/>
</dbReference>
<dbReference type="InterPro" id="IPR020056">
    <property type="entry name" value="Rbsml_bL25/Gln-tRNA_synth_N"/>
</dbReference>
<proteinExistence type="inferred from homology"/>
<feature type="domain" description="Large ribosomal subunit protein bL25 L25" evidence="7">
    <location>
        <begin position="6"/>
        <end position="92"/>
    </location>
</feature>
<dbReference type="eggNOG" id="COG1825">
    <property type="taxonomic scope" value="Bacteria"/>
</dbReference>
<organism evidence="9 10">
    <name type="scientific">Helcococcus kunzii ATCC 51366</name>
    <dbReference type="NCBI Taxonomy" id="883114"/>
    <lineage>
        <taxon>Bacteria</taxon>
        <taxon>Bacillati</taxon>
        <taxon>Bacillota</taxon>
        <taxon>Tissierellia</taxon>
        <taxon>Tissierellales</taxon>
        <taxon>Peptoniphilaceae</taxon>
        <taxon>Helcococcus</taxon>
    </lineage>
</organism>
<dbReference type="GO" id="GO:0022625">
    <property type="term" value="C:cytosolic large ribosomal subunit"/>
    <property type="evidence" value="ECO:0007669"/>
    <property type="project" value="TreeGrafter"/>
</dbReference>
<dbReference type="PANTHER" id="PTHR33284">
    <property type="entry name" value="RIBOSOMAL PROTEIN L25/GLN-TRNA SYNTHETASE, ANTI-CODON-BINDING DOMAIN-CONTAINING PROTEIN"/>
    <property type="match status" value="1"/>
</dbReference>
<gene>
    <name evidence="5" type="primary">rplY</name>
    <name evidence="5" type="synonym">ctc</name>
    <name evidence="9" type="ORF">HMPREF9709_00232</name>
</gene>
<dbReference type="NCBIfam" id="NF004612">
    <property type="entry name" value="PRK05943.1"/>
    <property type="match status" value="1"/>
</dbReference>